<dbReference type="GeneID" id="38125407"/>
<organism evidence="2 3">
    <name type="scientific">Aspergillus thermomutatus</name>
    <name type="common">Neosartorya pseudofischeri</name>
    <dbReference type="NCBI Taxonomy" id="41047"/>
    <lineage>
        <taxon>Eukaryota</taxon>
        <taxon>Fungi</taxon>
        <taxon>Dikarya</taxon>
        <taxon>Ascomycota</taxon>
        <taxon>Pezizomycotina</taxon>
        <taxon>Eurotiomycetes</taxon>
        <taxon>Eurotiomycetidae</taxon>
        <taxon>Eurotiales</taxon>
        <taxon>Aspergillaceae</taxon>
        <taxon>Aspergillus</taxon>
        <taxon>Aspergillus subgen. Fumigati</taxon>
    </lineage>
</organism>
<evidence type="ECO:0000313" key="3">
    <source>
        <dbReference type="Proteomes" id="UP000215305"/>
    </source>
</evidence>
<evidence type="ECO:0008006" key="4">
    <source>
        <dbReference type="Google" id="ProtNLM"/>
    </source>
</evidence>
<dbReference type="OrthoDB" id="10337861at2759"/>
<keyword evidence="1" id="KW-0732">Signal</keyword>
<reference evidence="2" key="1">
    <citation type="submission" date="2018-08" db="EMBL/GenBank/DDBJ databases">
        <title>Draft genome sequence of azole-resistant Aspergillus thermomutatus (Neosartorya pseudofischeri) strain HMR AF 39, isolated from a human nasal aspirate.</title>
        <authorList>
            <person name="Parent-Michaud M."/>
            <person name="Dufresne P.J."/>
            <person name="Fournier E."/>
            <person name="Martineau C."/>
            <person name="Moreira S."/>
            <person name="Perkins V."/>
            <person name="De Repentigny L."/>
            <person name="Dufresne S.F."/>
        </authorList>
    </citation>
    <scope>NUCLEOTIDE SEQUENCE [LARGE SCALE GENOMIC DNA]</scope>
    <source>
        <strain evidence="2">HMR AF 39</strain>
    </source>
</reference>
<protein>
    <recommendedName>
        <fullName evidence="4">Hydrophobin</fullName>
    </recommendedName>
</protein>
<feature type="signal peptide" evidence="1">
    <location>
        <begin position="1"/>
        <end position="18"/>
    </location>
</feature>
<evidence type="ECO:0000256" key="1">
    <source>
        <dbReference type="SAM" id="SignalP"/>
    </source>
</evidence>
<dbReference type="RefSeq" id="XP_026614208.1">
    <property type="nucleotide sequence ID" value="XM_026757052.1"/>
</dbReference>
<dbReference type="AlphaFoldDB" id="A0A397GZU5"/>
<dbReference type="Proteomes" id="UP000215305">
    <property type="component" value="Unassembled WGS sequence"/>
</dbReference>
<dbReference type="EMBL" id="NKHU02000103">
    <property type="protein sequence ID" value="RHZ55158.1"/>
    <property type="molecule type" value="Genomic_DNA"/>
</dbReference>
<comment type="caution">
    <text evidence="2">The sequence shown here is derived from an EMBL/GenBank/DDBJ whole genome shotgun (WGS) entry which is preliminary data.</text>
</comment>
<keyword evidence="3" id="KW-1185">Reference proteome</keyword>
<proteinExistence type="predicted"/>
<evidence type="ECO:0000313" key="2">
    <source>
        <dbReference type="EMBL" id="RHZ55158.1"/>
    </source>
</evidence>
<sequence>MRYFTIATVLSLAAAGLAAPWGEGAGAGLVSLPPSIDSSITLCCSGSFAVPVAVGGTPTCVAYNSPVPNCAAGQVKFDCPVTRGVLTGCSDPSGAAAAQNIVQEVLNLVPALLNLNL</sequence>
<gene>
    <name evidence="2" type="ORF">CDV56_103433</name>
</gene>
<dbReference type="VEuPathDB" id="FungiDB:CDV56_103433"/>
<name>A0A397GZU5_ASPTH</name>
<feature type="chain" id="PRO_5017326006" description="Hydrophobin" evidence="1">
    <location>
        <begin position="19"/>
        <end position="117"/>
    </location>
</feature>
<accession>A0A397GZU5</accession>